<dbReference type="Proteomes" id="UP000539372">
    <property type="component" value="Unassembled WGS sequence"/>
</dbReference>
<evidence type="ECO:0000313" key="1">
    <source>
        <dbReference type="EMBL" id="NMM45383.1"/>
    </source>
</evidence>
<comment type="caution">
    <text evidence="1">The sequence shown here is derived from an EMBL/GenBank/DDBJ whole genome shotgun (WGS) entry which is preliminary data.</text>
</comment>
<reference evidence="1 2" key="1">
    <citation type="submission" date="2020-04" db="EMBL/GenBank/DDBJ databases">
        <title>Rhodospirillaceae bacterium KN72 isolated from deep sea.</title>
        <authorList>
            <person name="Zhang D.-C."/>
        </authorList>
    </citation>
    <scope>NUCLEOTIDE SEQUENCE [LARGE SCALE GENOMIC DNA]</scope>
    <source>
        <strain evidence="1 2">KN72</strain>
    </source>
</reference>
<evidence type="ECO:0008006" key="3">
    <source>
        <dbReference type="Google" id="ProtNLM"/>
    </source>
</evidence>
<dbReference type="Gene3D" id="1.10.260.40">
    <property type="entry name" value="lambda repressor-like DNA-binding domains"/>
    <property type="match status" value="1"/>
</dbReference>
<dbReference type="SUPFAM" id="SSF47413">
    <property type="entry name" value="lambda repressor-like DNA-binding domains"/>
    <property type="match status" value="1"/>
</dbReference>
<dbReference type="GO" id="GO:0003677">
    <property type="term" value="F:DNA binding"/>
    <property type="evidence" value="ECO:0007669"/>
    <property type="project" value="InterPro"/>
</dbReference>
<proteinExistence type="predicted"/>
<gene>
    <name evidence="1" type="ORF">HH303_12890</name>
</gene>
<organism evidence="1 2">
    <name type="scientific">Pacificispira spongiicola</name>
    <dbReference type="NCBI Taxonomy" id="2729598"/>
    <lineage>
        <taxon>Bacteria</taxon>
        <taxon>Pseudomonadati</taxon>
        <taxon>Pseudomonadota</taxon>
        <taxon>Alphaproteobacteria</taxon>
        <taxon>Rhodospirillales</taxon>
        <taxon>Rhodospirillaceae</taxon>
        <taxon>Pacificispira</taxon>
    </lineage>
</organism>
<protein>
    <recommendedName>
        <fullName evidence="3">HTH cro/C1-type domain-containing protein</fullName>
    </recommendedName>
</protein>
<name>A0A7Y0HG79_9PROT</name>
<sequence length="50" mass="5365">MTAAIAAQIKKLAATTDLFQHQIAARLEINQGRVSEVLSGKRYANVPAAK</sequence>
<dbReference type="InterPro" id="IPR010982">
    <property type="entry name" value="Lambda_DNA-bd_dom_sf"/>
</dbReference>
<dbReference type="RefSeq" id="WP_169625726.1">
    <property type="nucleotide sequence ID" value="NZ_JABBNT010000003.1"/>
</dbReference>
<accession>A0A7Y0HG79</accession>
<dbReference type="EMBL" id="JABBNT010000003">
    <property type="protein sequence ID" value="NMM45383.1"/>
    <property type="molecule type" value="Genomic_DNA"/>
</dbReference>
<evidence type="ECO:0000313" key="2">
    <source>
        <dbReference type="Proteomes" id="UP000539372"/>
    </source>
</evidence>
<dbReference type="AlphaFoldDB" id="A0A7Y0HG79"/>
<keyword evidence="2" id="KW-1185">Reference proteome</keyword>